<dbReference type="RefSeq" id="WP_072844747.1">
    <property type="nucleotide sequence ID" value="NZ_FNAB01000004.1"/>
</dbReference>
<dbReference type="GO" id="GO:0004022">
    <property type="term" value="F:alcohol dehydrogenase (NAD+) activity"/>
    <property type="evidence" value="ECO:0007669"/>
    <property type="project" value="UniProtKB-EC"/>
</dbReference>
<evidence type="ECO:0000256" key="11">
    <source>
        <dbReference type="RuleBase" id="RU361277"/>
    </source>
</evidence>
<comment type="similarity">
    <text evidence="2 11">Belongs to the zinc-containing alcohol dehydrogenase family.</text>
</comment>
<dbReference type="EC" id="1.1.1.1" evidence="3"/>
<evidence type="ECO:0000256" key="7">
    <source>
        <dbReference type="ARBA" id="ARBA00023002"/>
    </source>
</evidence>
<dbReference type="Pfam" id="PF00107">
    <property type="entry name" value="ADH_zinc_N"/>
    <property type="match status" value="1"/>
</dbReference>
<sequence>MASIRSVQVDQPGAELHLTTREIPDPGPGQVRVTVEACGICHSDDAFVTNALPGVTFPVTPGHEIAGRIDAVGEAVARWRPGDRVAVGWFGGACLYCDPCRDGDFMHCENLQVPGWHYPGGYADAVVVPATAIARIPDEFTAAEAGPMACAGVTTYNSLRRSSARPGDLVAVLGLGGLGHLGVQFAAKMGFDTVAIARGPDKEPLARQLGARHYIDSTTQDVAVELLALGGARVVQATAANSAAMAATIDGLSADGELIVIGAVPTPIPVSPFQLIFQSRAVRGHPAGTARDVERTLDFAALTGIRPMIEQVPLIDAPAAYRHALSGKARFRVVLTTGL</sequence>
<evidence type="ECO:0000256" key="6">
    <source>
        <dbReference type="ARBA" id="ARBA00022833"/>
    </source>
</evidence>
<dbReference type="GO" id="GO:0005737">
    <property type="term" value="C:cytoplasm"/>
    <property type="evidence" value="ECO:0007669"/>
    <property type="project" value="TreeGrafter"/>
</dbReference>
<dbReference type="PANTHER" id="PTHR42940">
    <property type="entry name" value="ALCOHOL DEHYDROGENASE 1-RELATED"/>
    <property type="match status" value="1"/>
</dbReference>
<dbReference type="InterPro" id="IPR013149">
    <property type="entry name" value="ADH-like_C"/>
</dbReference>
<evidence type="ECO:0000313" key="14">
    <source>
        <dbReference type="Proteomes" id="UP000199417"/>
    </source>
</evidence>
<feature type="domain" description="Enoyl reductase (ER)" evidence="12">
    <location>
        <begin position="13"/>
        <end position="335"/>
    </location>
</feature>
<gene>
    <name evidence="13" type="ORF">SAMN05444580_10472</name>
</gene>
<evidence type="ECO:0000256" key="4">
    <source>
        <dbReference type="ARBA" id="ARBA00016352"/>
    </source>
</evidence>
<accession>A0A1G6U4T1</accession>
<keyword evidence="6 11" id="KW-0862">Zinc</keyword>
<evidence type="ECO:0000256" key="10">
    <source>
        <dbReference type="ARBA" id="ARBA00049243"/>
    </source>
</evidence>
<evidence type="ECO:0000256" key="5">
    <source>
        <dbReference type="ARBA" id="ARBA00022723"/>
    </source>
</evidence>
<evidence type="ECO:0000256" key="9">
    <source>
        <dbReference type="ARBA" id="ARBA00049164"/>
    </source>
</evidence>
<comment type="catalytic activity">
    <reaction evidence="10">
        <text>a primary alcohol + NAD(+) = an aldehyde + NADH + H(+)</text>
        <dbReference type="Rhea" id="RHEA:10736"/>
        <dbReference type="ChEBI" id="CHEBI:15378"/>
        <dbReference type="ChEBI" id="CHEBI:15734"/>
        <dbReference type="ChEBI" id="CHEBI:17478"/>
        <dbReference type="ChEBI" id="CHEBI:57540"/>
        <dbReference type="ChEBI" id="CHEBI:57945"/>
        <dbReference type="EC" id="1.1.1.1"/>
    </reaction>
</comment>
<proteinExistence type="inferred from homology"/>
<evidence type="ECO:0000256" key="1">
    <source>
        <dbReference type="ARBA" id="ARBA00001947"/>
    </source>
</evidence>
<dbReference type="SUPFAM" id="SSF51735">
    <property type="entry name" value="NAD(P)-binding Rossmann-fold domains"/>
    <property type="match status" value="1"/>
</dbReference>
<dbReference type="InterPro" id="IPR020843">
    <property type="entry name" value="ER"/>
</dbReference>
<dbReference type="Proteomes" id="UP000199417">
    <property type="component" value="Unassembled WGS sequence"/>
</dbReference>
<name>A0A1G6U4T1_9NOCA</name>
<keyword evidence="8" id="KW-0520">NAD</keyword>
<keyword evidence="7" id="KW-0560">Oxidoreductase</keyword>
<dbReference type="PANTHER" id="PTHR42940:SF7">
    <property type="entry name" value="ALCOHOL DEHYDROGENASE-LIKE N-TERMINAL DOMAIN-CONTAINING PROTEIN"/>
    <property type="match status" value="1"/>
</dbReference>
<protein>
    <recommendedName>
        <fullName evidence="4">Alcohol dehydrogenase</fullName>
        <ecNumber evidence="3">1.1.1.1</ecNumber>
    </recommendedName>
</protein>
<evidence type="ECO:0000313" key="13">
    <source>
        <dbReference type="EMBL" id="SDD36291.1"/>
    </source>
</evidence>
<comment type="catalytic activity">
    <reaction evidence="9">
        <text>a secondary alcohol + NAD(+) = a ketone + NADH + H(+)</text>
        <dbReference type="Rhea" id="RHEA:10740"/>
        <dbReference type="ChEBI" id="CHEBI:15378"/>
        <dbReference type="ChEBI" id="CHEBI:17087"/>
        <dbReference type="ChEBI" id="CHEBI:35681"/>
        <dbReference type="ChEBI" id="CHEBI:57540"/>
        <dbReference type="ChEBI" id="CHEBI:57945"/>
        <dbReference type="EC" id="1.1.1.1"/>
    </reaction>
</comment>
<dbReference type="GO" id="GO:0008270">
    <property type="term" value="F:zinc ion binding"/>
    <property type="evidence" value="ECO:0007669"/>
    <property type="project" value="InterPro"/>
</dbReference>
<keyword evidence="14" id="KW-1185">Reference proteome</keyword>
<organism evidence="13 14">
    <name type="scientific">Rhodococcus tukisamuensis</name>
    <dbReference type="NCBI Taxonomy" id="168276"/>
    <lineage>
        <taxon>Bacteria</taxon>
        <taxon>Bacillati</taxon>
        <taxon>Actinomycetota</taxon>
        <taxon>Actinomycetes</taxon>
        <taxon>Mycobacteriales</taxon>
        <taxon>Nocardiaceae</taxon>
        <taxon>Rhodococcus</taxon>
    </lineage>
</organism>
<dbReference type="SMART" id="SM00829">
    <property type="entry name" value="PKS_ER"/>
    <property type="match status" value="1"/>
</dbReference>
<evidence type="ECO:0000259" key="12">
    <source>
        <dbReference type="SMART" id="SM00829"/>
    </source>
</evidence>
<dbReference type="InterPro" id="IPR013154">
    <property type="entry name" value="ADH-like_N"/>
</dbReference>
<dbReference type="STRING" id="168276.SAMN05444580_10472"/>
<evidence type="ECO:0000256" key="3">
    <source>
        <dbReference type="ARBA" id="ARBA00013190"/>
    </source>
</evidence>
<dbReference type="Pfam" id="PF08240">
    <property type="entry name" value="ADH_N"/>
    <property type="match status" value="1"/>
</dbReference>
<dbReference type="EMBL" id="FNAB01000004">
    <property type="protein sequence ID" value="SDD36291.1"/>
    <property type="molecule type" value="Genomic_DNA"/>
</dbReference>
<dbReference type="AlphaFoldDB" id="A0A1G6U4T1"/>
<keyword evidence="5 11" id="KW-0479">Metal-binding</keyword>
<comment type="cofactor">
    <cofactor evidence="1 11">
        <name>Zn(2+)</name>
        <dbReference type="ChEBI" id="CHEBI:29105"/>
    </cofactor>
</comment>
<dbReference type="InterPro" id="IPR011032">
    <property type="entry name" value="GroES-like_sf"/>
</dbReference>
<dbReference type="FunFam" id="3.40.50.720:FF:000039">
    <property type="entry name" value="Alcohol dehydrogenase AdhP"/>
    <property type="match status" value="1"/>
</dbReference>
<evidence type="ECO:0000256" key="8">
    <source>
        <dbReference type="ARBA" id="ARBA00023027"/>
    </source>
</evidence>
<dbReference type="Gene3D" id="3.90.180.10">
    <property type="entry name" value="Medium-chain alcohol dehydrogenases, catalytic domain"/>
    <property type="match status" value="1"/>
</dbReference>
<dbReference type="Gene3D" id="3.40.50.720">
    <property type="entry name" value="NAD(P)-binding Rossmann-like Domain"/>
    <property type="match status" value="1"/>
</dbReference>
<dbReference type="InterPro" id="IPR002328">
    <property type="entry name" value="ADH_Zn_CS"/>
</dbReference>
<dbReference type="InterPro" id="IPR036291">
    <property type="entry name" value="NAD(P)-bd_dom_sf"/>
</dbReference>
<evidence type="ECO:0000256" key="2">
    <source>
        <dbReference type="ARBA" id="ARBA00008072"/>
    </source>
</evidence>
<dbReference type="SUPFAM" id="SSF50129">
    <property type="entry name" value="GroES-like"/>
    <property type="match status" value="1"/>
</dbReference>
<reference evidence="13 14" key="1">
    <citation type="submission" date="2016-10" db="EMBL/GenBank/DDBJ databases">
        <authorList>
            <person name="de Groot N.N."/>
        </authorList>
    </citation>
    <scope>NUCLEOTIDE SEQUENCE [LARGE SCALE GENOMIC DNA]</scope>
    <source>
        <strain evidence="13 14">JCM 11308</strain>
    </source>
</reference>
<dbReference type="PROSITE" id="PS00059">
    <property type="entry name" value="ADH_ZINC"/>
    <property type="match status" value="1"/>
</dbReference>